<dbReference type="SUPFAM" id="SSF49464">
    <property type="entry name" value="Carboxypeptidase regulatory domain-like"/>
    <property type="match status" value="1"/>
</dbReference>
<dbReference type="EMBL" id="SBKQ01000011">
    <property type="protein sequence ID" value="RXR30690.1"/>
    <property type="molecule type" value="Genomic_DNA"/>
</dbReference>
<sequence length="214" mass="24473">MSQNYHIPKPCSENWLTMTTVEKGKFCELCNKKVHDLTTLNKVEIKNLLKSEEKVCGRIRKTYPNSKVNIKKYGIVFTIASVLGFTNLNAKSNLPLIQIETTIPYQNHTIQNDTIILKGTVKEEKMPLPGVSVKLKGTNLETNTDFEGHFSLTIPKNEIPQELILIFSYIGMETKEVEIKKNNEKIEVELTSDNMLLGEVVIVKKSFWRRIFGQ</sequence>
<dbReference type="AlphaFoldDB" id="A0A4Q1KMM6"/>
<evidence type="ECO:0000313" key="2">
    <source>
        <dbReference type="Proteomes" id="UP000289734"/>
    </source>
</evidence>
<organism evidence="1 2">
    <name type="scientific">Flavobacterium piscinae</name>
    <dbReference type="NCBI Taxonomy" id="2506424"/>
    <lineage>
        <taxon>Bacteria</taxon>
        <taxon>Pseudomonadati</taxon>
        <taxon>Bacteroidota</taxon>
        <taxon>Flavobacteriia</taxon>
        <taxon>Flavobacteriales</taxon>
        <taxon>Flavobacteriaceae</taxon>
        <taxon>Flavobacterium</taxon>
    </lineage>
</organism>
<reference evidence="2" key="1">
    <citation type="submission" date="2019-01" db="EMBL/GenBank/DDBJ databases">
        <title>Cytophagaceae bacterium strain CAR-16.</title>
        <authorList>
            <person name="Chen W.-M."/>
        </authorList>
    </citation>
    <scope>NUCLEOTIDE SEQUENCE [LARGE SCALE GENOMIC DNA]</scope>
    <source>
        <strain evidence="2">ICH-30</strain>
    </source>
</reference>
<dbReference type="Proteomes" id="UP000289734">
    <property type="component" value="Unassembled WGS sequence"/>
</dbReference>
<dbReference type="Pfam" id="PF13715">
    <property type="entry name" value="CarbopepD_reg_2"/>
    <property type="match status" value="1"/>
</dbReference>
<dbReference type="Gene3D" id="2.60.40.1120">
    <property type="entry name" value="Carboxypeptidase-like, regulatory domain"/>
    <property type="match status" value="1"/>
</dbReference>
<accession>A0A4Q1KMM6</accession>
<keyword evidence="2" id="KW-1185">Reference proteome</keyword>
<evidence type="ECO:0008006" key="3">
    <source>
        <dbReference type="Google" id="ProtNLM"/>
    </source>
</evidence>
<dbReference type="OrthoDB" id="7432683at2"/>
<dbReference type="InterPro" id="IPR008969">
    <property type="entry name" value="CarboxyPept-like_regulatory"/>
</dbReference>
<proteinExistence type="predicted"/>
<protein>
    <recommendedName>
        <fullName evidence="3">Carboxypeptidase-like regulatory domain-containing protein</fullName>
    </recommendedName>
</protein>
<evidence type="ECO:0000313" key="1">
    <source>
        <dbReference type="EMBL" id="RXR30690.1"/>
    </source>
</evidence>
<name>A0A4Q1KMM6_9FLAO</name>
<comment type="caution">
    <text evidence="1">The sequence shown here is derived from an EMBL/GenBank/DDBJ whole genome shotgun (WGS) entry which is preliminary data.</text>
</comment>
<gene>
    <name evidence="1" type="ORF">EQG68_11590</name>
</gene>